<evidence type="ECO:0000313" key="1">
    <source>
        <dbReference type="EMBL" id="SCE66098.1"/>
    </source>
</evidence>
<dbReference type="SUPFAM" id="SSF48452">
    <property type="entry name" value="TPR-like"/>
    <property type="match status" value="1"/>
</dbReference>
<dbReference type="AlphaFoldDB" id="A0A1C4U321"/>
<dbReference type="InterPro" id="IPR019734">
    <property type="entry name" value="TPR_rpt"/>
</dbReference>
<dbReference type="SMART" id="SM00028">
    <property type="entry name" value="TPR"/>
    <property type="match status" value="3"/>
</dbReference>
<evidence type="ECO:0000313" key="2">
    <source>
        <dbReference type="Proteomes" id="UP000198243"/>
    </source>
</evidence>
<name>A0A1C4U321_9ACTN</name>
<dbReference type="InterPro" id="IPR011990">
    <property type="entry name" value="TPR-like_helical_dom_sf"/>
</dbReference>
<sequence>MRNVITLRIRVALLRAGVWLSPRRYSQPLVNAAFNLGRALERVGRFQDATAAYRMAVAVSRSLRNLDPGSSEGLAGSLSTLSYCLCRQGRHDEEIAARAEEIALWQDMAADRPELVKSLHDQAIAFHMAGRHAEAVAAWAEAIEVRIPLAAIDHEHRAYLASARRWRADSLAALGRYGEALADLNASVDGYREAAVVEPDEYLPQVAQTLRMRAETLARSGLADDPMSGG</sequence>
<organism evidence="1 2">
    <name type="scientific">Micromonospora coriariae</name>
    <dbReference type="NCBI Taxonomy" id="285665"/>
    <lineage>
        <taxon>Bacteria</taxon>
        <taxon>Bacillati</taxon>
        <taxon>Actinomycetota</taxon>
        <taxon>Actinomycetes</taxon>
        <taxon>Micromonosporales</taxon>
        <taxon>Micromonosporaceae</taxon>
        <taxon>Micromonospora</taxon>
    </lineage>
</organism>
<protein>
    <submittedName>
        <fullName evidence="1">Tetratricopeptide repeat-containing protein</fullName>
    </submittedName>
</protein>
<dbReference type="Proteomes" id="UP000198243">
    <property type="component" value="Chromosome I"/>
</dbReference>
<accession>A0A1C4U321</accession>
<dbReference type="EMBL" id="LT607412">
    <property type="protein sequence ID" value="SCE66098.1"/>
    <property type="molecule type" value="Genomic_DNA"/>
</dbReference>
<reference evidence="2" key="1">
    <citation type="submission" date="2016-06" db="EMBL/GenBank/DDBJ databases">
        <authorList>
            <person name="Varghese N."/>
            <person name="Submissions Spin"/>
        </authorList>
    </citation>
    <scope>NUCLEOTIDE SEQUENCE [LARGE SCALE GENOMIC DNA]</scope>
    <source>
        <strain evidence="2">DSM 44875</strain>
    </source>
</reference>
<dbReference type="Gene3D" id="1.25.40.10">
    <property type="entry name" value="Tetratricopeptide repeat domain"/>
    <property type="match status" value="2"/>
</dbReference>
<gene>
    <name evidence="1" type="ORF">GA0070607_0080</name>
</gene>
<keyword evidence="2" id="KW-1185">Reference proteome</keyword>
<proteinExistence type="predicted"/>